<dbReference type="PANTHER" id="PTHR30055">
    <property type="entry name" value="HTH-TYPE TRANSCRIPTIONAL REGULATOR RUTR"/>
    <property type="match status" value="1"/>
</dbReference>
<dbReference type="FunFam" id="1.10.10.60:FF:000141">
    <property type="entry name" value="TetR family transcriptional regulator"/>
    <property type="match status" value="1"/>
</dbReference>
<dbReference type="PRINTS" id="PR00455">
    <property type="entry name" value="HTHTETR"/>
</dbReference>
<accession>A0A1H4PXY4</accession>
<dbReference type="Pfam" id="PF00440">
    <property type="entry name" value="TetR_N"/>
    <property type="match status" value="1"/>
</dbReference>
<dbReference type="Proteomes" id="UP000182409">
    <property type="component" value="Unassembled WGS sequence"/>
</dbReference>
<dbReference type="EMBL" id="FNSD01000001">
    <property type="protein sequence ID" value="SEC12243.1"/>
    <property type="molecule type" value="Genomic_DNA"/>
</dbReference>
<feature type="domain" description="HTH tetR-type" evidence="5">
    <location>
        <begin position="9"/>
        <end position="69"/>
    </location>
</feature>
<dbReference type="PANTHER" id="PTHR30055:SF234">
    <property type="entry name" value="HTH-TYPE TRANSCRIPTIONAL REGULATOR BETI"/>
    <property type="match status" value="1"/>
</dbReference>
<feature type="DNA-binding region" description="H-T-H motif" evidence="4">
    <location>
        <begin position="32"/>
        <end position="51"/>
    </location>
</feature>
<sequence length="193" mass="21283">MSPRQMLTDLRRGEIIAAAMKVFAKKGFSEARAEDVAAQAGIAKGTLYLYFDSKEAIYEAALKHAMTALGATVAARVGAAATAEERIRAWVGARIDFWGGQGDLYRMILTLGREKKHRKQTATLLRESVDSFMNVLRMSVASGELKDRPLEPISWTVLDMIRGANERRIDGLSIHDAGSDTEGIVETVMRYFA</sequence>
<dbReference type="GO" id="GO:0003700">
    <property type="term" value="F:DNA-binding transcription factor activity"/>
    <property type="evidence" value="ECO:0007669"/>
    <property type="project" value="TreeGrafter"/>
</dbReference>
<evidence type="ECO:0000256" key="1">
    <source>
        <dbReference type="ARBA" id="ARBA00023015"/>
    </source>
</evidence>
<dbReference type="InterPro" id="IPR009057">
    <property type="entry name" value="Homeodomain-like_sf"/>
</dbReference>
<dbReference type="Gene3D" id="1.10.357.10">
    <property type="entry name" value="Tetracycline Repressor, domain 2"/>
    <property type="match status" value="1"/>
</dbReference>
<gene>
    <name evidence="6" type="ORF">SAMN05443244_2709</name>
</gene>
<evidence type="ECO:0000256" key="4">
    <source>
        <dbReference type="PROSITE-ProRule" id="PRU00335"/>
    </source>
</evidence>
<dbReference type="SUPFAM" id="SSF48498">
    <property type="entry name" value="Tetracyclin repressor-like, C-terminal domain"/>
    <property type="match status" value="1"/>
</dbReference>
<keyword evidence="1" id="KW-0805">Transcription regulation</keyword>
<dbReference type="SUPFAM" id="SSF46689">
    <property type="entry name" value="Homeodomain-like"/>
    <property type="match status" value="1"/>
</dbReference>
<dbReference type="AlphaFoldDB" id="A0A1H4PXY4"/>
<evidence type="ECO:0000256" key="2">
    <source>
        <dbReference type="ARBA" id="ARBA00023125"/>
    </source>
</evidence>
<name>A0A1H4PXY4_9BACT</name>
<dbReference type="GO" id="GO:0000976">
    <property type="term" value="F:transcription cis-regulatory region binding"/>
    <property type="evidence" value="ECO:0007669"/>
    <property type="project" value="TreeGrafter"/>
</dbReference>
<organism evidence="6 7">
    <name type="scientific">Terriglobus roseus</name>
    <dbReference type="NCBI Taxonomy" id="392734"/>
    <lineage>
        <taxon>Bacteria</taxon>
        <taxon>Pseudomonadati</taxon>
        <taxon>Acidobacteriota</taxon>
        <taxon>Terriglobia</taxon>
        <taxon>Terriglobales</taxon>
        <taxon>Acidobacteriaceae</taxon>
        <taxon>Terriglobus</taxon>
    </lineage>
</organism>
<evidence type="ECO:0000259" key="5">
    <source>
        <dbReference type="PROSITE" id="PS50977"/>
    </source>
</evidence>
<keyword evidence="3" id="KW-0804">Transcription</keyword>
<dbReference type="PROSITE" id="PS50977">
    <property type="entry name" value="HTH_TETR_2"/>
    <property type="match status" value="1"/>
</dbReference>
<evidence type="ECO:0000313" key="7">
    <source>
        <dbReference type="Proteomes" id="UP000182409"/>
    </source>
</evidence>
<evidence type="ECO:0000256" key="3">
    <source>
        <dbReference type="ARBA" id="ARBA00023163"/>
    </source>
</evidence>
<proteinExistence type="predicted"/>
<dbReference type="InterPro" id="IPR036271">
    <property type="entry name" value="Tet_transcr_reg_TetR-rel_C_sf"/>
</dbReference>
<protein>
    <submittedName>
        <fullName evidence="6">Transcriptional regulator, TetR family</fullName>
    </submittedName>
</protein>
<dbReference type="Gene3D" id="1.10.10.60">
    <property type="entry name" value="Homeodomain-like"/>
    <property type="match status" value="1"/>
</dbReference>
<dbReference type="InterPro" id="IPR001647">
    <property type="entry name" value="HTH_TetR"/>
</dbReference>
<evidence type="ECO:0000313" key="6">
    <source>
        <dbReference type="EMBL" id="SEC12243.1"/>
    </source>
</evidence>
<reference evidence="6 7" key="1">
    <citation type="submission" date="2016-10" db="EMBL/GenBank/DDBJ databases">
        <authorList>
            <person name="de Groot N.N."/>
        </authorList>
    </citation>
    <scope>NUCLEOTIDE SEQUENCE [LARGE SCALE GENOMIC DNA]</scope>
    <source>
        <strain evidence="6 7">AB35.6</strain>
    </source>
</reference>
<dbReference type="InterPro" id="IPR050109">
    <property type="entry name" value="HTH-type_TetR-like_transc_reg"/>
</dbReference>
<keyword evidence="2 4" id="KW-0238">DNA-binding</keyword>